<keyword evidence="8" id="KW-1185">Reference proteome</keyword>
<feature type="transmembrane region" description="Helical" evidence="5">
    <location>
        <begin position="35"/>
        <end position="57"/>
    </location>
</feature>
<comment type="subcellular location">
    <subcellularLocation>
        <location evidence="1">Membrane</location>
        <topology evidence="1">Multi-pass membrane protein</topology>
    </subcellularLocation>
</comment>
<accession>A0A067BQA6</accession>
<evidence type="ECO:0000256" key="1">
    <source>
        <dbReference type="ARBA" id="ARBA00004141"/>
    </source>
</evidence>
<sequence>MAFLTLEDIKISFNLFCVVYGVGTLGMPANYARAGYYWATGALVLMAAINLYATVALSKVMLAAPKYVKTYGDIGEWVDGRFGRFITTLSQLLVCCLNPIAFLVLGGSLLQVLFPDTFTTTVWIILMALSLVPICMMPSLKESAGAATAGALGTIIADAVALYVLLDNMSDIPEGLSAPKPALSFDGVTSVFGNLSLGYAAGVLVPALQREHTQPERMPRVILLTLGACTVLFFMVSLIGDHNVGCQIPGNLLFSIAGTKLGFVAPRGAIVIAFLMMHLHISVVFAIDLFPTFYIFERVLFGFHKQIFTLETGEAPAYIDNETPKEETTTSSAVVSKVDAPVAVYASSTDYLKACTMRLVQITISTIIAIVWQNHFLDLLDFVGASSAALGCMILPVWFHLKVFYKDMGLLEKSWSIFVIIFTSALAIYVSISTGKKLFAPTIADPTILFPYCPAEFQKMVYLNTTYYGKP</sequence>
<evidence type="ECO:0000313" key="7">
    <source>
        <dbReference type="EMBL" id="KDO18960.1"/>
    </source>
</evidence>
<feature type="transmembrane region" description="Helical" evidence="5">
    <location>
        <begin position="382"/>
        <end position="401"/>
    </location>
</feature>
<dbReference type="InterPro" id="IPR013057">
    <property type="entry name" value="AA_transpt_TM"/>
</dbReference>
<feature type="transmembrane region" description="Helical" evidence="5">
    <location>
        <begin position="144"/>
        <end position="166"/>
    </location>
</feature>
<keyword evidence="2 5" id="KW-0812">Transmembrane</keyword>
<feature type="transmembrane region" description="Helical" evidence="5">
    <location>
        <begin position="191"/>
        <end position="209"/>
    </location>
</feature>
<evidence type="ECO:0000256" key="4">
    <source>
        <dbReference type="ARBA" id="ARBA00023136"/>
    </source>
</evidence>
<dbReference type="KEGG" id="spar:SPRG_14393"/>
<dbReference type="GeneID" id="24136200"/>
<evidence type="ECO:0000256" key="2">
    <source>
        <dbReference type="ARBA" id="ARBA00022692"/>
    </source>
</evidence>
<feature type="transmembrane region" description="Helical" evidence="5">
    <location>
        <begin position="359"/>
        <end position="376"/>
    </location>
</feature>
<feature type="transmembrane region" description="Helical" evidence="5">
    <location>
        <begin position="92"/>
        <end position="114"/>
    </location>
</feature>
<organism evidence="7 8">
    <name type="scientific">Saprolegnia parasitica (strain CBS 223.65)</name>
    <dbReference type="NCBI Taxonomy" id="695850"/>
    <lineage>
        <taxon>Eukaryota</taxon>
        <taxon>Sar</taxon>
        <taxon>Stramenopiles</taxon>
        <taxon>Oomycota</taxon>
        <taxon>Saprolegniomycetes</taxon>
        <taxon>Saprolegniales</taxon>
        <taxon>Saprolegniaceae</taxon>
        <taxon>Saprolegnia</taxon>
    </lineage>
</organism>
<keyword evidence="4 5" id="KW-0472">Membrane</keyword>
<feature type="transmembrane region" description="Helical" evidence="5">
    <location>
        <begin position="269"/>
        <end position="296"/>
    </location>
</feature>
<evidence type="ECO:0000313" key="8">
    <source>
        <dbReference type="Proteomes" id="UP000030745"/>
    </source>
</evidence>
<feature type="transmembrane region" description="Helical" evidence="5">
    <location>
        <begin position="120"/>
        <end position="137"/>
    </location>
</feature>
<feature type="transmembrane region" description="Helical" evidence="5">
    <location>
        <begin position="413"/>
        <end position="432"/>
    </location>
</feature>
<feature type="transmembrane region" description="Helical" evidence="5">
    <location>
        <begin position="12"/>
        <end position="29"/>
    </location>
</feature>
<dbReference type="OrthoDB" id="67190at2759"/>
<dbReference type="PANTHER" id="PTHR22950">
    <property type="entry name" value="AMINO ACID TRANSPORTER"/>
    <property type="match status" value="1"/>
</dbReference>
<dbReference type="RefSeq" id="XP_012210341.1">
    <property type="nucleotide sequence ID" value="XM_012354951.1"/>
</dbReference>
<dbReference type="GO" id="GO:0005774">
    <property type="term" value="C:vacuolar membrane"/>
    <property type="evidence" value="ECO:0007669"/>
    <property type="project" value="TreeGrafter"/>
</dbReference>
<evidence type="ECO:0000259" key="6">
    <source>
        <dbReference type="Pfam" id="PF01490"/>
    </source>
</evidence>
<gene>
    <name evidence="7" type="ORF">SPRG_14393</name>
</gene>
<dbReference type="VEuPathDB" id="FungiDB:SPRG_14393"/>
<feature type="domain" description="Amino acid transporter transmembrane" evidence="6">
    <location>
        <begin position="11"/>
        <end position="432"/>
    </location>
</feature>
<feature type="transmembrane region" description="Helical" evidence="5">
    <location>
        <begin position="221"/>
        <end position="240"/>
    </location>
</feature>
<dbReference type="PANTHER" id="PTHR22950:SF349">
    <property type="entry name" value="AMINO ACID TRANSPORTER TRANSMEMBRANE DOMAIN-CONTAINING PROTEIN"/>
    <property type="match status" value="1"/>
</dbReference>
<dbReference type="EMBL" id="KK583381">
    <property type="protein sequence ID" value="KDO18960.1"/>
    <property type="molecule type" value="Genomic_DNA"/>
</dbReference>
<reference evidence="7 8" key="1">
    <citation type="journal article" date="2013" name="PLoS Genet.">
        <title>Distinctive expansion of potential virulence genes in the genome of the oomycete fish pathogen Saprolegnia parasitica.</title>
        <authorList>
            <person name="Jiang R.H."/>
            <person name="de Bruijn I."/>
            <person name="Haas B.J."/>
            <person name="Belmonte R."/>
            <person name="Lobach L."/>
            <person name="Christie J."/>
            <person name="van den Ackerveken G."/>
            <person name="Bottin A."/>
            <person name="Bulone V."/>
            <person name="Diaz-Moreno S.M."/>
            <person name="Dumas B."/>
            <person name="Fan L."/>
            <person name="Gaulin E."/>
            <person name="Govers F."/>
            <person name="Grenville-Briggs L.J."/>
            <person name="Horner N.R."/>
            <person name="Levin J.Z."/>
            <person name="Mammella M."/>
            <person name="Meijer H.J."/>
            <person name="Morris P."/>
            <person name="Nusbaum C."/>
            <person name="Oome S."/>
            <person name="Phillips A.J."/>
            <person name="van Rooyen D."/>
            <person name="Rzeszutek E."/>
            <person name="Saraiva M."/>
            <person name="Secombes C.J."/>
            <person name="Seidl M.F."/>
            <person name="Snel B."/>
            <person name="Stassen J.H."/>
            <person name="Sykes S."/>
            <person name="Tripathy S."/>
            <person name="van den Berg H."/>
            <person name="Vega-Arreguin J.C."/>
            <person name="Wawra S."/>
            <person name="Young S.K."/>
            <person name="Zeng Q."/>
            <person name="Dieguez-Uribeondo J."/>
            <person name="Russ C."/>
            <person name="Tyler B.M."/>
            <person name="van West P."/>
        </authorList>
    </citation>
    <scope>NUCLEOTIDE SEQUENCE [LARGE SCALE GENOMIC DNA]</scope>
    <source>
        <strain evidence="7 8">CBS 223.65</strain>
    </source>
</reference>
<dbReference type="GO" id="GO:0015179">
    <property type="term" value="F:L-amino acid transmembrane transporter activity"/>
    <property type="evidence" value="ECO:0007669"/>
    <property type="project" value="TreeGrafter"/>
</dbReference>
<dbReference type="Pfam" id="PF01490">
    <property type="entry name" value="Aa_trans"/>
    <property type="match status" value="1"/>
</dbReference>
<dbReference type="OMA" id="HISVVFA"/>
<name>A0A067BQA6_SAPPC</name>
<evidence type="ECO:0000256" key="5">
    <source>
        <dbReference type="SAM" id="Phobius"/>
    </source>
</evidence>
<dbReference type="Proteomes" id="UP000030745">
    <property type="component" value="Unassembled WGS sequence"/>
</dbReference>
<dbReference type="AlphaFoldDB" id="A0A067BQA6"/>
<keyword evidence="3 5" id="KW-1133">Transmembrane helix</keyword>
<evidence type="ECO:0000256" key="3">
    <source>
        <dbReference type="ARBA" id="ARBA00022989"/>
    </source>
</evidence>
<protein>
    <recommendedName>
        <fullName evidence="6">Amino acid transporter transmembrane domain-containing protein</fullName>
    </recommendedName>
</protein>
<proteinExistence type="predicted"/>